<organism evidence="8 9">
    <name type="scientific">Lactuca virosa</name>
    <dbReference type="NCBI Taxonomy" id="75947"/>
    <lineage>
        <taxon>Eukaryota</taxon>
        <taxon>Viridiplantae</taxon>
        <taxon>Streptophyta</taxon>
        <taxon>Embryophyta</taxon>
        <taxon>Tracheophyta</taxon>
        <taxon>Spermatophyta</taxon>
        <taxon>Magnoliopsida</taxon>
        <taxon>eudicotyledons</taxon>
        <taxon>Gunneridae</taxon>
        <taxon>Pentapetalae</taxon>
        <taxon>asterids</taxon>
        <taxon>campanulids</taxon>
        <taxon>Asterales</taxon>
        <taxon>Asteraceae</taxon>
        <taxon>Cichorioideae</taxon>
        <taxon>Cichorieae</taxon>
        <taxon>Lactucinae</taxon>
        <taxon>Lactuca</taxon>
    </lineage>
</organism>
<dbReference type="SUPFAM" id="SSF103506">
    <property type="entry name" value="Mitochondrial carrier"/>
    <property type="match status" value="1"/>
</dbReference>
<evidence type="ECO:0000256" key="4">
    <source>
        <dbReference type="ARBA" id="ARBA00022692"/>
    </source>
</evidence>
<name>A0AAU9N112_9ASTR</name>
<evidence type="ECO:0000256" key="1">
    <source>
        <dbReference type="ARBA" id="ARBA00004370"/>
    </source>
</evidence>
<comment type="similarity">
    <text evidence="2">Belongs to the mitochondrial carrier (TC 2.A.29) family.</text>
</comment>
<evidence type="ECO:0000256" key="5">
    <source>
        <dbReference type="ARBA" id="ARBA00022737"/>
    </source>
</evidence>
<dbReference type="EMBL" id="CAKMRJ010002223">
    <property type="protein sequence ID" value="CAH1427875.1"/>
    <property type="molecule type" value="Genomic_DNA"/>
</dbReference>
<keyword evidence="4" id="KW-0812">Transmembrane</keyword>
<evidence type="ECO:0000256" key="2">
    <source>
        <dbReference type="ARBA" id="ARBA00006375"/>
    </source>
</evidence>
<keyword evidence="9" id="KW-1185">Reference proteome</keyword>
<sequence>MMFHLAVLRDVRKTMLKNEGVGAFYKVLSDGLLKQATYTTTRLGTFRILTNKALEANDGKPLPLYQKSLCGLTASAIGACIGSPAELALIHIYNCRGKFYINVLCCCM</sequence>
<dbReference type="PANTHER" id="PTHR45618">
    <property type="entry name" value="MITOCHONDRIAL DICARBOXYLATE CARRIER-RELATED"/>
    <property type="match status" value="1"/>
</dbReference>
<proteinExistence type="inferred from homology"/>
<dbReference type="GO" id="GO:0016020">
    <property type="term" value="C:membrane"/>
    <property type="evidence" value="ECO:0007669"/>
    <property type="project" value="UniProtKB-SubCell"/>
</dbReference>
<dbReference type="Gene3D" id="1.50.40.10">
    <property type="entry name" value="Mitochondrial carrier domain"/>
    <property type="match status" value="1"/>
</dbReference>
<comment type="caution">
    <text evidence="8">The sequence shown here is derived from an EMBL/GenBank/DDBJ whole genome shotgun (WGS) entry which is preliminary data.</text>
</comment>
<dbReference type="Proteomes" id="UP001157418">
    <property type="component" value="Unassembled WGS sequence"/>
</dbReference>
<evidence type="ECO:0000256" key="3">
    <source>
        <dbReference type="ARBA" id="ARBA00022448"/>
    </source>
</evidence>
<dbReference type="AlphaFoldDB" id="A0AAU9N112"/>
<gene>
    <name evidence="8" type="ORF">LVIROSA_LOCUS14847</name>
</gene>
<evidence type="ECO:0000313" key="9">
    <source>
        <dbReference type="Proteomes" id="UP001157418"/>
    </source>
</evidence>
<keyword evidence="3" id="KW-0813">Transport</keyword>
<keyword evidence="6" id="KW-1133">Transmembrane helix</keyword>
<accession>A0AAU9N112</accession>
<dbReference type="InterPro" id="IPR023395">
    <property type="entry name" value="MCP_dom_sf"/>
</dbReference>
<dbReference type="InterPro" id="IPR050391">
    <property type="entry name" value="Mito_Metabolite_Transporter"/>
</dbReference>
<evidence type="ECO:0000313" key="8">
    <source>
        <dbReference type="EMBL" id="CAH1427875.1"/>
    </source>
</evidence>
<protein>
    <submittedName>
        <fullName evidence="8">Uncharacterized protein</fullName>
    </submittedName>
</protein>
<reference evidence="8 9" key="1">
    <citation type="submission" date="2022-01" db="EMBL/GenBank/DDBJ databases">
        <authorList>
            <person name="Xiong W."/>
            <person name="Schranz E."/>
        </authorList>
    </citation>
    <scope>NUCLEOTIDE SEQUENCE [LARGE SCALE GENOMIC DNA]</scope>
</reference>
<keyword evidence="7" id="KW-0472">Membrane</keyword>
<evidence type="ECO:0000256" key="7">
    <source>
        <dbReference type="ARBA" id="ARBA00023136"/>
    </source>
</evidence>
<evidence type="ECO:0000256" key="6">
    <source>
        <dbReference type="ARBA" id="ARBA00022989"/>
    </source>
</evidence>
<comment type="subcellular location">
    <subcellularLocation>
        <location evidence="1">Membrane</location>
    </subcellularLocation>
</comment>
<keyword evidence="5" id="KW-0677">Repeat</keyword>